<gene>
    <name evidence="1" type="ORF">pdam_00010408</name>
</gene>
<name>A0A3M6UR05_POCDA</name>
<keyword evidence="2" id="KW-1185">Reference proteome</keyword>
<protein>
    <submittedName>
        <fullName evidence="1">Uncharacterized protein</fullName>
    </submittedName>
</protein>
<dbReference type="EMBL" id="RCHS01000927">
    <property type="protein sequence ID" value="RMX56090.1"/>
    <property type="molecule type" value="Genomic_DNA"/>
</dbReference>
<feature type="non-terminal residue" evidence="1">
    <location>
        <position position="147"/>
    </location>
</feature>
<dbReference type="AlphaFoldDB" id="A0A3M6UR05"/>
<organism evidence="1 2">
    <name type="scientific">Pocillopora damicornis</name>
    <name type="common">Cauliflower coral</name>
    <name type="synonym">Millepora damicornis</name>
    <dbReference type="NCBI Taxonomy" id="46731"/>
    <lineage>
        <taxon>Eukaryota</taxon>
        <taxon>Metazoa</taxon>
        <taxon>Cnidaria</taxon>
        <taxon>Anthozoa</taxon>
        <taxon>Hexacorallia</taxon>
        <taxon>Scleractinia</taxon>
        <taxon>Astrocoeniina</taxon>
        <taxon>Pocilloporidae</taxon>
        <taxon>Pocillopora</taxon>
    </lineage>
</organism>
<sequence length="147" mass="16545">MPLYMYKSLFGDDAFSATPVQIFDTRVIFQYDDSPMVNLRACAITIHTSISSHRWLDGNMSGRGTIDKLRYIAFPMIKPLALTSAPQLIRVLSFALKVSSDVFEERLNSVMQGVKGITGCVDDVLARSVDSKDHYMNMFRLLETAIK</sequence>
<accession>A0A3M6UR05</accession>
<reference evidence="1 2" key="1">
    <citation type="journal article" date="2018" name="Sci. Rep.">
        <title>Comparative analysis of the Pocillopora damicornis genome highlights role of immune system in coral evolution.</title>
        <authorList>
            <person name="Cunning R."/>
            <person name="Bay R.A."/>
            <person name="Gillette P."/>
            <person name="Baker A.C."/>
            <person name="Traylor-Knowles N."/>
        </authorList>
    </citation>
    <scope>NUCLEOTIDE SEQUENCE [LARGE SCALE GENOMIC DNA]</scope>
    <source>
        <strain evidence="1">RSMAS</strain>
        <tissue evidence="1">Whole animal</tissue>
    </source>
</reference>
<evidence type="ECO:0000313" key="1">
    <source>
        <dbReference type="EMBL" id="RMX56090.1"/>
    </source>
</evidence>
<comment type="caution">
    <text evidence="1">The sequence shown here is derived from an EMBL/GenBank/DDBJ whole genome shotgun (WGS) entry which is preliminary data.</text>
</comment>
<proteinExistence type="predicted"/>
<dbReference type="Proteomes" id="UP000275408">
    <property type="component" value="Unassembled WGS sequence"/>
</dbReference>
<evidence type="ECO:0000313" key="2">
    <source>
        <dbReference type="Proteomes" id="UP000275408"/>
    </source>
</evidence>